<name>A0AAQ3W2W6_9ENTE</name>
<accession>A0AAQ3W2W6</accession>
<protein>
    <submittedName>
        <fullName evidence="1">Uncharacterized protein</fullName>
    </submittedName>
</protein>
<sequence length="46" mass="5187">MTTIFSSKDQLLSFLLLFSLVLLLLALLIDKSNGLFLARSPFDRKS</sequence>
<evidence type="ECO:0000313" key="2">
    <source>
        <dbReference type="Proteomes" id="UP000196151"/>
    </source>
</evidence>
<dbReference type="EMBL" id="CP147246">
    <property type="protein sequence ID" value="WYJ94682.1"/>
    <property type="molecule type" value="Genomic_DNA"/>
</dbReference>
<evidence type="ECO:0000313" key="1">
    <source>
        <dbReference type="EMBL" id="WYJ94682.1"/>
    </source>
</evidence>
<organism evidence="1 2">
    <name type="scientific">Candidatus Enterococcus dunnyi</name>
    <dbReference type="NCBI Taxonomy" id="1834192"/>
    <lineage>
        <taxon>Bacteria</taxon>
        <taxon>Bacillati</taxon>
        <taxon>Bacillota</taxon>
        <taxon>Bacilli</taxon>
        <taxon>Lactobacillales</taxon>
        <taxon>Enterococcaceae</taxon>
        <taxon>Enterococcus</taxon>
    </lineage>
</organism>
<dbReference type="Proteomes" id="UP000196151">
    <property type="component" value="Chromosome"/>
</dbReference>
<gene>
    <name evidence="1" type="ORF">A5889_002195</name>
</gene>
<dbReference type="AlphaFoldDB" id="A0AAQ3W2W6"/>
<proteinExistence type="predicted"/>
<keyword evidence="2" id="KW-1185">Reference proteome</keyword>
<reference evidence="1" key="2">
    <citation type="submission" date="2024-03" db="EMBL/GenBank/DDBJ databases">
        <title>The Genome Sequence of Enterococcus sp. DIV0238c.</title>
        <authorList>
            <consortium name="The Broad Institute Genomics Platform"/>
            <consortium name="The Broad Institute Microbial Omics Core"/>
            <consortium name="The Broad Institute Genomic Center for Infectious Diseases"/>
            <person name="Earl A."/>
            <person name="Manson A."/>
            <person name="Gilmore M."/>
            <person name="Schwartman J."/>
            <person name="Shea T."/>
            <person name="Abouelleil A."/>
            <person name="Cao P."/>
            <person name="Chapman S."/>
            <person name="Cusick C."/>
            <person name="Young S."/>
            <person name="Neafsey D."/>
            <person name="Nusbaum C."/>
            <person name="Birren B."/>
        </authorList>
    </citation>
    <scope>NUCLEOTIDE SEQUENCE</scope>
    <source>
        <strain evidence="1">9D6_DIV0238</strain>
    </source>
</reference>
<reference evidence="1" key="1">
    <citation type="submission" date="2017-05" db="EMBL/GenBank/DDBJ databases">
        <authorList>
            <consortium name="The Broad Institute Genomics Platform"/>
            <consortium name="The Broad Institute Genomic Center for Infectious Diseases"/>
            <person name="Earl A."/>
            <person name="Manson A."/>
            <person name="Schwartman J."/>
            <person name="Gilmore M."/>
            <person name="Abouelleil A."/>
            <person name="Cao P."/>
            <person name="Chapman S."/>
            <person name="Cusick C."/>
            <person name="Shea T."/>
            <person name="Young S."/>
            <person name="Neafsey D."/>
            <person name="Nusbaum C."/>
            <person name="Birren B."/>
        </authorList>
    </citation>
    <scope>NUCLEOTIDE SEQUENCE</scope>
    <source>
        <strain evidence="1">9D6_DIV0238</strain>
    </source>
</reference>